<dbReference type="Proteomes" id="UP001163823">
    <property type="component" value="Chromosome 9"/>
</dbReference>
<proteinExistence type="inferred from homology"/>
<comment type="caution">
    <text evidence="9">The sequence shown here is derived from an EMBL/GenBank/DDBJ whole genome shotgun (WGS) entry which is preliminary data.</text>
</comment>
<reference evidence="9" key="1">
    <citation type="journal article" date="2023" name="Science">
        <title>Elucidation of the pathway for biosynthesis of saponin adjuvants from the soapbark tree.</title>
        <authorList>
            <person name="Reed J."/>
            <person name="Orme A."/>
            <person name="El-Demerdash A."/>
            <person name="Owen C."/>
            <person name="Martin L.B.B."/>
            <person name="Misra R.C."/>
            <person name="Kikuchi S."/>
            <person name="Rejzek M."/>
            <person name="Martin A.C."/>
            <person name="Harkess A."/>
            <person name="Leebens-Mack J."/>
            <person name="Louveau T."/>
            <person name="Stephenson M.J."/>
            <person name="Osbourn A."/>
        </authorList>
    </citation>
    <scope>NUCLEOTIDE SEQUENCE</scope>
    <source>
        <strain evidence="9">S10</strain>
    </source>
</reference>
<dbReference type="InterPro" id="IPR007650">
    <property type="entry name" value="Zf-FLZ_dom"/>
</dbReference>
<dbReference type="PANTHER" id="PTHR33059">
    <property type="entry name" value="FCS-LIKE ZINC FINGER 5"/>
    <property type="match status" value="1"/>
</dbReference>
<dbReference type="GO" id="GO:0008270">
    <property type="term" value="F:zinc ion binding"/>
    <property type="evidence" value="ECO:0007669"/>
    <property type="project" value="UniProtKB-KW"/>
</dbReference>
<evidence type="ECO:0000256" key="2">
    <source>
        <dbReference type="ARBA" id="ARBA00009374"/>
    </source>
</evidence>
<dbReference type="AlphaFoldDB" id="A0AAD7LEU7"/>
<name>A0AAD7LEU7_QUISA</name>
<evidence type="ECO:0000256" key="6">
    <source>
        <dbReference type="PROSITE-ProRule" id="PRU01131"/>
    </source>
</evidence>
<evidence type="ECO:0000256" key="7">
    <source>
        <dbReference type="SAM" id="MobiDB-lite"/>
    </source>
</evidence>
<keyword evidence="3" id="KW-0963">Cytoplasm</keyword>
<feature type="compositionally biased region" description="Polar residues" evidence="7">
    <location>
        <begin position="155"/>
        <end position="175"/>
    </location>
</feature>
<feature type="domain" description="FLZ-type" evidence="8">
    <location>
        <begin position="95"/>
        <end position="139"/>
    </location>
</feature>
<comment type="subcellular location">
    <subcellularLocation>
        <location evidence="1">Cytoplasm</location>
    </subcellularLocation>
</comment>
<evidence type="ECO:0000313" key="9">
    <source>
        <dbReference type="EMBL" id="KAJ7956854.1"/>
    </source>
</evidence>
<evidence type="ECO:0000256" key="1">
    <source>
        <dbReference type="ARBA" id="ARBA00004496"/>
    </source>
</evidence>
<evidence type="ECO:0000313" key="10">
    <source>
        <dbReference type="Proteomes" id="UP001163823"/>
    </source>
</evidence>
<accession>A0AAD7LEU7</accession>
<feature type="zinc finger region" description="FLZ-type" evidence="6">
    <location>
        <begin position="95"/>
        <end position="139"/>
    </location>
</feature>
<sequence length="175" mass="19633">MLLGKRPRPPIMRRTTSMTGITVDVQQMTDNNVEQQEPSDIHPTTTARDAQATKKVVGAEDQAMFDQQLLALVSPRIVNNKNLRRNSADFIETPPFLLTCGLCKRRLAPGRDIYMYRGDTAFCSLECREKQMKQDERKEKSKVATKRDDGRHASPPTTATSCSMWASSAKSQLSS</sequence>
<feature type="compositionally biased region" description="Basic and acidic residues" evidence="7">
    <location>
        <begin position="130"/>
        <end position="152"/>
    </location>
</feature>
<evidence type="ECO:0000256" key="3">
    <source>
        <dbReference type="ARBA" id="ARBA00022490"/>
    </source>
</evidence>
<organism evidence="9 10">
    <name type="scientific">Quillaja saponaria</name>
    <name type="common">Soap bark tree</name>
    <dbReference type="NCBI Taxonomy" id="32244"/>
    <lineage>
        <taxon>Eukaryota</taxon>
        <taxon>Viridiplantae</taxon>
        <taxon>Streptophyta</taxon>
        <taxon>Embryophyta</taxon>
        <taxon>Tracheophyta</taxon>
        <taxon>Spermatophyta</taxon>
        <taxon>Magnoliopsida</taxon>
        <taxon>eudicotyledons</taxon>
        <taxon>Gunneridae</taxon>
        <taxon>Pentapetalae</taxon>
        <taxon>rosids</taxon>
        <taxon>fabids</taxon>
        <taxon>Fabales</taxon>
        <taxon>Quillajaceae</taxon>
        <taxon>Quillaja</taxon>
    </lineage>
</organism>
<gene>
    <name evidence="9" type="ORF">O6P43_023230</name>
</gene>
<dbReference type="GO" id="GO:0005737">
    <property type="term" value="C:cytoplasm"/>
    <property type="evidence" value="ECO:0007669"/>
    <property type="project" value="UniProtKB-SubCell"/>
</dbReference>
<protein>
    <recommendedName>
        <fullName evidence="8">FLZ-type domain-containing protein</fullName>
    </recommendedName>
</protein>
<dbReference type="PANTHER" id="PTHR33059:SF76">
    <property type="entry name" value="FCS-LIKE ZINC FINGER 7"/>
    <property type="match status" value="1"/>
</dbReference>
<evidence type="ECO:0000256" key="4">
    <source>
        <dbReference type="ARBA" id="ARBA00022723"/>
    </source>
</evidence>
<keyword evidence="5" id="KW-0863">Zinc-finger</keyword>
<keyword evidence="4" id="KW-0479">Metal-binding</keyword>
<comment type="similarity">
    <text evidence="2">Belongs to the FLZ family.</text>
</comment>
<keyword evidence="10" id="KW-1185">Reference proteome</keyword>
<feature type="region of interest" description="Disordered" evidence="7">
    <location>
        <begin position="130"/>
        <end position="175"/>
    </location>
</feature>
<dbReference type="KEGG" id="qsa:O6P43_023230"/>
<dbReference type="EMBL" id="JARAOO010000009">
    <property type="protein sequence ID" value="KAJ7956854.1"/>
    <property type="molecule type" value="Genomic_DNA"/>
</dbReference>
<evidence type="ECO:0000256" key="5">
    <source>
        <dbReference type="ARBA" id="ARBA00022771"/>
    </source>
</evidence>
<dbReference type="PROSITE" id="PS51795">
    <property type="entry name" value="ZF_FLZ"/>
    <property type="match status" value="1"/>
</dbReference>
<keyword evidence="5" id="KW-0862">Zinc</keyword>
<dbReference type="Pfam" id="PF04570">
    <property type="entry name" value="zf-FLZ"/>
    <property type="match status" value="1"/>
</dbReference>
<evidence type="ECO:0000259" key="8">
    <source>
        <dbReference type="PROSITE" id="PS51795"/>
    </source>
</evidence>